<dbReference type="Pfam" id="PF00961">
    <property type="entry name" value="LAGLIDADG_1"/>
    <property type="match status" value="1"/>
</dbReference>
<dbReference type="SUPFAM" id="SSF55608">
    <property type="entry name" value="Homing endonucleases"/>
    <property type="match status" value="1"/>
</dbReference>
<dbReference type="EMBL" id="LCIJ01000007">
    <property type="protein sequence ID" value="KKT52818.1"/>
    <property type="molecule type" value="Genomic_DNA"/>
</dbReference>
<dbReference type="Gene3D" id="3.10.28.10">
    <property type="entry name" value="Homing endonucleases"/>
    <property type="match status" value="1"/>
</dbReference>
<gene>
    <name evidence="2" type="ORF">VE96_C0007G0010</name>
</gene>
<dbReference type="InterPro" id="IPR027434">
    <property type="entry name" value="Homing_endonucl"/>
</dbReference>
<dbReference type="Proteomes" id="UP000034752">
    <property type="component" value="Unassembled WGS sequence"/>
</dbReference>
<keyword evidence="2" id="KW-0378">Hydrolase</keyword>
<name>A0A0G1I1W4_UNCK3</name>
<evidence type="ECO:0000313" key="3">
    <source>
        <dbReference type="Proteomes" id="UP000034752"/>
    </source>
</evidence>
<sequence length="161" mass="18882">MSEKLLAYIAGFLDGDGCIMAQLVKRPGYIYGFQIRVSIVFYQKTNHKDFLVWLQNKFKVGYIRDRNDGMTEYTIVSPESVQQVLIKLLPYLRLKRKLAEKVLTLCRINLTNKKPISAREFLRRARLVDETALYNYSKKRTTTSKTVKVFLRQNNLIPRND</sequence>
<comment type="caution">
    <text evidence="2">The sequence shown here is derived from an EMBL/GenBank/DDBJ whole genome shotgun (WGS) entry which is preliminary data.</text>
</comment>
<feature type="domain" description="Homing endonuclease LAGLIDADG" evidence="1">
    <location>
        <begin position="9"/>
        <end position="96"/>
    </location>
</feature>
<protein>
    <submittedName>
        <fullName evidence="2">LAGLIDADG homing endonuclease</fullName>
    </submittedName>
</protein>
<dbReference type="AlphaFoldDB" id="A0A0G1I1W4"/>
<dbReference type="InterPro" id="IPR004860">
    <property type="entry name" value="LAGLIDADG_dom"/>
</dbReference>
<keyword evidence="2" id="KW-0255">Endonuclease</keyword>
<evidence type="ECO:0000313" key="2">
    <source>
        <dbReference type="EMBL" id="KKT52818.1"/>
    </source>
</evidence>
<dbReference type="GO" id="GO:0004519">
    <property type="term" value="F:endonuclease activity"/>
    <property type="evidence" value="ECO:0007669"/>
    <property type="project" value="UniProtKB-KW"/>
</dbReference>
<keyword evidence="2" id="KW-0540">Nuclease</keyword>
<proteinExistence type="predicted"/>
<reference evidence="2 3" key="1">
    <citation type="journal article" date="2015" name="Nature">
        <title>rRNA introns, odd ribosomes, and small enigmatic genomes across a large radiation of phyla.</title>
        <authorList>
            <person name="Brown C.T."/>
            <person name="Hug L.A."/>
            <person name="Thomas B.C."/>
            <person name="Sharon I."/>
            <person name="Castelle C.J."/>
            <person name="Singh A."/>
            <person name="Wilkins M.J."/>
            <person name="Williams K.H."/>
            <person name="Banfield J.F."/>
        </authorList>
    </citation>
    <scope>NUCLEOTIDE SEQUENCE [LARGE SCALE GENOMIC DNA]</scope>
</reference>
<evidence type="ECO:0000259" key="1">
    <source>
        <dbReference type="Pfam" id="PF00961"/>
    </source>
</evidence>
<organism evidence="2 3">
    <name type="scientific">candidate division Kazan bacterium GW2011_GWA1_44_22</name>
    <dbReference type="NCBI Taxonomy" id="1620410"/>
    <lineage>
        <taxon>Bacteria</taxon>
        <taxon>Bacteria division Kazan-3B-28</taxon>
    </lineage>
</organism>
<accession>A0A0G1I1W4</accession>